<dbReference type="GO" id="GO:0035591">
    <property type="term" value="F:signaling adaptor activity"/>
    <property type="evidence" value="ECO:0007669"/>
    <property type="project" value="TreeGrafter"/>
</dbReference>
<keyword evidence="2" id="KW-0677">Repeat</keyword>
<reference evidence="3 4" key="1">
    <citation type="journal article" date="2021" name="Sci. Rep.">
        <title>The distribution of antibiotic resistance genes in chicken gut microbiota commensals.</title>
        <authorList>
            <person name="Juricova H."/>
            <person name="Matiasovicova J."/>
            <person name="Kubasova T."/>
            <person name="Cejkova D."/>
            <person name="Rychlik I."/>
        </authorList>
    </citation>
    <scope>NUCLEOTIDE SEQUENCE [LARGE SCALE GENOMIC DNA]</scope>
    <source>
        <strain evidence="3 4">An421</strain>
    </source>
</reference>
<dbReference type="Gene3D" id="3.80.10.10">
    <property type="entry name" value="Ribonuclease Inhibitor"/>
    <property type="match status" value="1"/>
</dbReference>
<evidence type="ECO:0000313" key="4">
    <source>
        <dbReference type="Proteomes" id="UP000698924"/>
    </source>
</evidence>
<dbReference type="AlphaFoldDB" id="A0AA41DC27"/>
<dbReference type="PANTHER" id="PTHR47566">
    <property type="match status" value="1"/>
</dbReference>
<dbReference type="EMBL" id="JACJMO010000011">
    <property type="protein sequence ID" value="MBM6857700.1"/>
    <property type="molecule type" value="Genomic_DNA"/>
</dbReference>
<dbReference type="Pfam" id="PF12799">
    <property type="entry name" value="LRR_4"/>
    <property type="match status" value="1"/>
</dbReference>
<evidence type="ECO:0000256" key="1">
    <source>
        <dbReference type="ARBA" id="ARBA00022614"/>
    </source>
</evidence>
<dbReference type="RefSeq" id="WP_204971849.1">
    <property type="nucleotide sequence ID" value="NZ_JAAZTS010000012.1"/>
</dbReference>
<evidence type="ECO:0008006" key="5">
    <source>
        <dbReference type="Google" id="ProtNLM"/>
    </source>
</evidence>
<organism evidence="3 4">
    <name type="scientific">Caecibacteroides pullorum</name>
    <dbReference type="NCBI Taxonomy" id="2725562"/>
    <lineage>
        <taxon>Bacteria</taxon>
        <taxon>Pseudomonadati</taxon>
        <taxon>Bacteroidota</taxon>
        <taxon>Bacteroidia</taxon>
        <taxon>Bacteroidales</taxon>
        <taxon>Bacteroidaceae</taxon>
        <taxon>Caecibacteroides</taxon>
    </lineage>
</organism>
<comment type="caution">
    <text evidence="3">The sequence shown here is derived from an EMBL/GenBank/DDBJ whole genome shotgun (WGS) entry which is preliminary data.</text>
</comment>
<keyword evidence="1" id="KW-0433">Leucine-rich repeat</keyword>
<dbReference type="PANTHER" id="PTHR47566:SF1">
    <property type="entry name" value="PROTEIN NUD1"/>
    <property type="match status" value="1"/>
</dbReference>
<dbReference type="SUPFAM" id="SSF52058">
    <property type="entry name" value="L domain-like"/>
    <property type="match status" value="1"/>
</dbReference>
<dbReference type="PROSITE" id="PS51257">
    <property type="entry name" value="PROKAR_LIPOPROTEIN"/>
    <property type="match status" value="1"/>
</dbReference>
<dbReference type="InterPro" id="IPR052574">
    <property type="entry name" value="CDIRP"/>
</dbReference>
<dbReference type="InterPro" id="IPR025875">
    <property type="entry name" value="Leu-rich_rpt_4"/>
</dbReference>
<dbReference type="InterPro" id="IPR032675">
    <property type="entry name" value="LRR_dom_sf"/>
</dbReference>
<protein>
    <recommendedName>
        <fullName evidence="5">Leucine-rich repeat domain-containing protein</fullName>
    </recommendedName>
</protein>
<sequence>MKAKNMTIAALALLLAACGNEEIIENNESGSTGKVHMTFTAGTPQTRTSLAEDGHAVNWTQGDLVAIYDGTETICKFEATEVSGSTATLEGEAKVTDTYTAFYPYTDDGTLTLDNTAITFTLPATQTATAGGFANGLNPSWAQATDGSKKLTFQNLCALAKFTVDAEGVTEVTLTANQESDALAGGLTYTIADGTLTATGSASRSVTLTGTFTKGEEYYFVVAPGTLTGGITLNYMGEGGKTYVKTTQKEVPFTAGKITNLGALDIANFTEALNAAFANAVKESKPDIQWRANPDGTVSLDEYNRIEIINNGGTFLDLPNKNITSLAGIEYFTDLETLNCAGNQLTTLDVTKLTNLELLDCRGNQLTTLDVTKLTSLMFLVCNDNQLTTLDVTGLTSLVDLFCSGNQLTALDVTGLTNLTSLHCNGNQLVSLDISTLEKLEILWCHGNKMTALDITHNADLWDLTCGNQQDNQQLTLTLWDTQEEFWNRMLDMYSDENSHVTTNVIEAPVNADHDGYEEDGGEPVLQ</sequence>
<proteinExistence type="predicted"/>
<dbReference type="Proteomes" id="UP000698924">
    <property type="component" value="Unassembled WGS sequence"/>
</dbReference>
<evidence type="ECO:0000256" key="2">
    <source>
        <dbReference type="ARBA" id="ARBA00022737"/>
    </source>
</evidence>
<gene>
    <name evidence="3" type="ORF">H6D15_08835</name>
</gene>
<accession>A0AA41DC27</accession>
<evidence type="ECO:0000313" key="3">
    <source>
        <dbReference type="EMBL" id="MBM6857700.1"/>
    </source>
</evidence>
<name>A0AA41DC27_9BACT</name>
<keyword evidence="4" id="KW-1185">Reference proteome</keyword>